<name>A0A6P1QU85_9FLAO</name>
<protein>
    <submittedName>
        <fullName evidence="1">Thioredoxin fold domain-containing protein</fullName>
    </submittedName>
</protein>
<sequence length="185" mass="21638">MANAVIHFFDSFAKKKEETMKSKEKPLKMLLIAMFLFLVGGFSTCLSQIKSYNLSDIERLNQEQRRITVVFLHTDWCQYCKAMQRTTFRNKTVEALLNENFYFVSFDAESKDEVQFAGKILKYRPRGRGAGEHQLVDLLLGDEERVYPQMVFINSKNEEVYRLNGFVRAKELEKTLRILVQTGNE</sequence>
<organism evidence="1 2">
    <name type="scientific">Bergeyella cardium</name>
    <dbReference type="NCBI Taxonomy" id="1585976"/>
    <lineage>
        <taxon>Bacteria</taxon>
        <taxon>Pseudomonadati</taxon>
        <taxon>Bacteroidota</taxon>
        <taxon>Flavobacteriia</taxon>
        <taxon>Flavobacteriales</taxon>
        <taxon>Weeksellaceae</taxon>
        <taxon>Bergeyella</taxon>
    </lineage>
</organism>
<proteinExistence type="predicted"/>
<keyword evidence="2" id="KW-1185">Reference proteome</keyword>
<dbReference type="EMBL" id="CP029149">
    <property type="protein sequence ID" value="QHN65359.1"/>
    <property type="molecule type" value="Genomic_DNA"/>
</dbReference>
<dbReference type="OrthoDB" id="9811036at2"/>
<dbReference type="Gene3D" id="3.40.30.10">
    <property type="entry name" value="Glutaredoxin"/>
    <property type="match status" value="1"/>
</dbReference>
<dbReference type="Proteomes" id="UP000464318">
    <property type="component" value="Chromosome"/>
</dbReference>
<dbReference type="Pfam" id="PF13098">
    <property type="entry name" value="Thioredoxin_2"/>
    <property type="match status" value="1"/>
</dbReference>
<dbReference type="KEGG" id="bcad:DBX24_05375"/>
<dbReference type="InterPro" id="IPR036249">
    <property type="entry name" value="Thioredoxin-like_sf"/>
</dbReference>
<evidence type="ECO:0000313" key="1">
    <source>
        <dbReference type="EMBL" id="QHN65359.1"/>
    </source>
</evidence>
<dbReference type="RefSeq" id="WP_160224210.1">
    <property type="nucleotide sequence ID" value="NZ_CP029149.1"/>
</dbReference>
<evidence type="ECO:0000313" key="2">
    <source>
        <dbReference type="Proteomes" id="UP000464318"/>
    </source>
</evidence>
<dbReference type="SUPFAM" id="SSF52833">
    <property type="entry name" value="Thioredoxin-like"/>
    <property type="match status" value="1"/>
</dbReference>
<gene>
    <name evidence="1" type="ORF">DBX24_05375</name>
</gene>
<reference evidence="1 2" key="1">
    <citation type="submission" date="2018-04" db="EMBL/GenBank/DDBJ databases">
        <title>Characteristic and Complete Genome Sequencing of A Novel Member of Infective Endocarditis Causative Bacteria: Bergeyella cardium QL-PH.</title>
        <authorList>
            <person name="Pan H."/>
            <person name="Sun E."/>
            <person name="Zhang Y."/>
        </authorList>
    </citation>
    <scope>NUCLEOTIDE SEQUENCE [LARGE SCALE GENOMIC DNA]</scope>
    <source>
        <strain evidence="1 2">HPQL</strain>
    </source>
</reference>
<dbReference type="InterPro" id="IPR012336">
    <property type="entry name" value="Thioredoxin-like_fold"/>
</dbReference>
<accession>A0A6P1QU85</accession>
<dbReference type="AlphaFoldDB" id="A0A6P1QU85"/>